<evidence type="ECO:0000313" key="8">
    <source>
        <dbReference type="Proteomes" id="UP000321580"/>
    </source>
</evidence>
<keyword evidence="8" id="KW-1185">Reference proteome</keyword>
<sequence length="179" mass="20603">MVYAHNSMTESELIEGCLADDRLAQRALYERYSRAMYTAAYRITNDFDAANDVLQDAFIKVFRALPRFRRESTLGAWIKTIVVRTALSHIRKQIRFEALDPQLLEQPIDWGHRLDAEYLEKAILALPEGYRAVFVLVEIEGYPHKEVADMLGISVGTSKSQLFYAKKRLRASLSQYDLP</sequence>
<evidence type="ECO:0000256" key="4">
    <source>
        <dbReference type="ARBA" id="ARBA00023163"/>
    </source>
</evidence>
<name>A0A5C6RIL5_9BACT</name>
<comment type="similarity">
    <text evidence="1">Belongs to the sigma-70 factor family. ECF subfamily.</text>
</comment>
<dbReference type="Proteomes" id="UP000321580">
    <property type="component" value="Unassembled WGS sequence"/>
</dbReference>
<reference evidence="7 8" key="1">
    <citation type="submission" date="2019-08" db="EMBL/GenBank/DDBJ databases">
        <title>Genome of Phaeodactylibacter luteus.</title>
        <authorList>
            <person name="Bowman J.P."/>
        </authorList>
    </citation>
    <scope>NUCLEOTIDE SEQUENCE [LARGE SCALE GENOMIC DNA]</scope>
    <source>
        <strain evidence="7 8">KCTC 42180</strain>
    </source>
</reference>
<dbReference type="InterPro" id="IPR039425">
    <property type="entry name" value="RNA_pol_sigma-70-like"/>
</dbReference>
<dbReference type="AlphaFoldDB" id="A0A5C6RIL5"/>
<dbReference type="InterPro" id="IPR013249">
    <property type="entry name" value="RNA_pol_sigma70_r4_t2"/>
</dbReference>
<dbReference type="PANTHER" id="PTHR43133:SF46">
    <property type="entry name" value="RNA POLYMERASE SIGMA-70 FACTOR ECF SUBFAMILY"/>
    <property type="match status" value="1"/>
</dbReference>
<organism evidence="7 8">
    <name type="scientific">Phaeodactylibacter luteus</name>
    <dbReference type="NCBI Taxonomy" id="1564516"/>
    <lineage>
        <taxon>Bacteria</taxon>
        <taxon>Pseudomonadati</taxon>
        <taxon>Bacteroidota</taxon>
        <taxon>Saprospiria</taxon>
        <taxon>Saprospirales</taxon>
        <taxon>Haliscomenobacteraceae</taxon>
        <taxon>Phaeodactylibacter</taxon>
    </lineage>
</organism>
<dbReference type="NCBIfam" id="TIGR02937">
    <property type="entry name" value="sigma70-ECF"/>
    <property type="match status" value="1"/>
</dbReference>
<evidence type="ECO:0000256" key="2">
    <source>
        <dbReference type="ARBA" id="ARBA00023015"/>
    </source>
</evidence>
<keyword evidence="3" id="KW-0731">Sigma factor</keyword>
<dbReference type="GO" id="GO:0003677">
    <property type="term" value="F:DNA binding"/>
    <property type="evidence" value="ECO:0007669"/>
    <property type="project" value="InterPro"/>
</dbReference>
<protein>
    <submittedName>
        <fullName evidence="7">RNA polymerase sigma factor</fullName>
    </submittedName>
</protein>
<evidence type="ECO:0000259" key="5">
    <source>
        <dbReference type="Pfam" id="PF04542"/>
    </source>
</evidence>
<dbReference type="Pfam" id="PF08281">
    <property type="entry name" value="Sigma70_r4_2"/>
    <property type="match status" value="1"/>
</dbReference>
<dbReference type="InterPro" id="IPR013325">
    <property type="entry name" value="RNA_pol_sigma_r2"/>
</dbReference>
<accession>A0A5C6RIL5</accession>
<dbReference type="InterPro" id="IPR014284">
    <property type="entry name" value="RNA_pol_sigma-70_dom"/>
</dbReference>
<gene>
    <name evidence="7" type="ORF">FRY97_17055</name>
</gene>
<dbReference type="SUPFAM" id="SSF88659">
    <property type="entry name" value="Sigma3 and sigma4 domains of RNA polymerase sigma factors"/>
    <property type="match status" value="1"/>
</dbReference>
<dbReference type="Gene3D" id="1.10.1740.10">
    <property type="match status" value="1"/>
</dbReference>
<dbReference type="OrthoDB" id="1056775at2"/>
<dbReference type="InterPro" id="IPR007627">
    <property type="entry name" value="RNA_pol_sigma70_r2"/>
</dbReference>
<dbReference type="InterPro" id="IPR013324">
    <property type="entry name" value="RNA_pol_sigma_r3/r4-like"/>
</dbReference>
<evidence type="ECO:0000256" key="3">
    <source>
        <dbReference type="ARBA" id="ARBA00023082"/>
    </source>
</evidence>
<dbReference type="PANTHER" id="PTHR43133">
    <property type="entry name" value="RNA POLYMERASE ECF-TYPE SIGMA FACTO"/>
    <property type="match status" value="1"/>
</dbReference>
<evidence type="ECO:0000313" key="7">
    <source>
        <dbReference type="EMBL" id="TXB61809.1"/>
    </source>
</evidence>
<proteinExistence type="inferred from homology"/>
<keyword evidence="4" id="KW-0804">Transcription</keyword>
<evidence type="ECO:0000259" key="6">
    <source>
        <dbReference type="Pfam" id="PF08281"/>
    </source>
</evidence>
<dbReference type="Pfam" id="PF04542">
    <property type="entry name" value="Sigma70_r2"/>
    <property type="match status" value="1"/>
</dbReference>
<keyword evidence="2" id="KW-0805">Transcription regulation</keyword>
<evidence type="ECO:0000256" key="1">
    <source>
        <dbReference type="ARBA" id="ARBA00010641"/>
    </source>
</evidence>
<dbReference type="GO" id="GO:0006352">
    <property type="term" value="P:DNA-templated transcription initiation"/>
    <property type="evidence" value="ECO:0007669"/>
    <property type="project" value="InterPro"/>
</dbReference>
<dbReference type="InterPro" id="IPR036388">
    <property type="entry name" value="WH-like_DNA-bd_sf"/>
</dbReference>
<dbReference type="SUPFAM" id="SSF88946">
    <property type="entry name" value="Sigma2 domain of RNA polymerase sigma factors"/>
    <property type="match status" value="1"/>
</dbReference>
<comment type="caution">
    <text evidence="7">The sequence shown here is derived from an EMBL/GenBank/DDBJ whole genome shotgun (WGS) entry which is preliminary data.</text>
</comment>
<dbReference type="Gene3D" id="1.10.10.10">
    <property type="entry name" value="Winged helix-like DNA-binding domain superfamily/Winged helix DNA-binding domain"/>
    <property type="match status" value="1"/>
</dbReference>
<feature type="domain" description="RNA polymerase sigma-70 region 2" evidence="5">
    <location>
        <begin position="28"/>
        <end position="93"/>
    </location>
</feature>
<dbReference type="CDD" id="cd06171">
    <property type="entry name" value="Sigma70_r4"/>
    <property type="match status" value="1"/>
</dbReference>
<feature type="domain" description="RNA polymerase sigma factor 70 region 4 type 2" evidence="6">
    <location>
        <begin position="117"/>
        <end position="169"/>
    </location>
</feature>
<dbReference type="GO" id="GO:0016987">
    <property type="term" value="F:sigma factor activity"/>
    <property type="evidence" value="ECO:0007669"/>
    <property type="project" value="UniProtKB-KW"/>
</dbReference>
<dbReference type="EMBL" id="VOOR01000044">
    <property type="protein sequence ID" value="TXB61809.1"/>
    <property type="molecule type" value="Genomic_DNA"/>
</dbReference>